<feature type="domain" description="DUF6895" evidence="1">
    <location>
        <begin position="84"/>
        <end position="244"/>
    </location>
</feature>
<dbReference type="InterPro" id="IPR054190">
    <property type="entry name" value="DUF6895"/>
</dbReference>
<sequence length="261" mass="30090">MELERSRIPFGLLEASVDDWINNHRRLFLLNKKSTLEYYIMQVFCLNRASIGSYADLLYESLFTRGIDKSLSNKELHEYVISQTETDYEQIELLAIYDLKNQTDHSQYIQVLIRRGLMNYLASVPSENAVLGNRDFIYEITHTIFWGSSFGWKKNLLKSSVDTVQLEHLLDLCLSTSLMDNDIDVLLEVLVGYVLCDLDSELNSHILKVCMTRLAKSYDSETGHIIFETKGDSFATSYHSTLVLRILLGQYLKSQQNKSCN</sequence>
<dbReference type="Proteomes" id="UP001596283">
    <property type="component" value="Unassembled WGS sequence"/>
</dbReference>
<accession>A0ABW1TDJ6</accession>
<comment type="caution">
    <text evidence="2">The sequence shown here is derived from an EMBL/GenBank/DDBJ whole genome shotgun (WGS) entry which is preliminary data.</text>
</comment>
<evidence type="ECO:0000259" key="1">
    <source>
        <dbReference type="Pfam" id="PF21836"/>
    </source>
</evidence>
<name>A0ABW1TDJ6_9LACO</name>
<dbReference type="Pfam" id="PF21836">
    <property type="entry name" value="DUF6895"/>
    <property type="match status" value="1"/>
</dbReference>
<reference evidence="3" key="1">
    <citation type="journal article" date="2019" name="Int. J. Syst. Evol. Microbiol.">
        <title>The Global Catalogue of Microorganisms (GCM) 10K type strain sequencing project: providing services to taxonomists for standard genome sequencing and annotation.</title>
        <authorList>
            <consortium name="The Broad Institute Genomics Platform"/>
            <consortium name="The Broad Institute Genome Sequencing Center for Infectious Disease"/>
            <person name="Wu L."/>
            <person name="Ma J."/>
        </authorList>
    </citation>
    <scope>NUCLEOTIDE SEQUENCE [LARGE SCALE GENOMIC DNA]</scope>
    <source>
        <strain evidence="3">CCM 8908</strain>
    </source>
</reference>
<dbReference type="RefSeq" id="WP_125685243.1">
    <property type="nucleotide sequence ID" value="NZ_JBHSSI010000025.1"/>
</dbReference>
<dbReference type="EMBL" id="JBHSSI010000025">
    <property type="protein sequence ID" value="MFC6260031.1"/>
    <property type="molecule type" value="Genomic_DNA"/>
</dbReference>
<keyword evidence="3" id="KW-1185">Reference proteome</keyword>
<evidence type="ECO:0000313" key="2">
    <source>
        <dbReference type="EMBL" id="MFC6260031.1"/>
    </source>
</evidence>
<organism evidence="2 3">
    <name type="scientific">Levilactobacillus fujinensis</name>
    <dbReference type="NCBI Taxonomy" id="2486024"/>
    <lineage>
        <taxon>Bacteria</taxon>
        <taxon>Bacillati</taxon>
        <taxon>Bacillota</taxon>
        <taxon>Bacilli</taxon>
        <taxon>Lactobacillales</taxon>
        <taxon>Lactobacillaceae</taxon>
        <taxon>Levilactobacillus</taxon>
    </lineage>
</organism>
<proteinExistence type="predicted"/>
<protein>
    <submittedName>
        <fullName evidence="2">DUF6895 family protein</fullName>
    </submittedName>
</protein>
<gene>
    <name evidence="2" type="ORF">ACFP1C_03650</name>
</gene>
<evidence type="ECO:0000313" key="3">
    <source>
        <dbReference type="Proteomes" id="UP001596283"/>
    </source>
</evidence>